<dbReference type="SMART" id="SM01415">
    <property type="entry name" value="DUF106"/>
    <property type="match status" value="1"/>
</dbReference>
<evidence type="ECO:0000256" key="15">
    <source>
        <dbReference type="ARBA" id="ARBA00029813"/>
    </source>
</evidence>
<keyword evidence="4" id="KW-0813">Transport</keyword>
<dbReference type="AlphaFoldDB" id="A0A5F9DTN0"/>
<keyword evidence="9" id="KW-0106">Calcium</keyword>
<comment type="subcellular location">
    <subcellularLocation>
        <location evidence="1">Endoplasmic reticulum membrane</location>
        <topology evidence="1">Multi-pass membrane protein</topology>
    </subcellularLocation>
</comment>
<evidence type="ECO:0000256" key="10">
    <source>
        <dbReference type="ARBA" id="ARBA00022989"/>
    </source>
</evidence>
<evidence type="ECO:0000256" key="1">
    <source>
        <dbReference type="ARBA" id="ARBA00004477"/>
    </source>
</evidence>
<evidence type="ECO:0000256" key="2">
    <source>
        <dbReference type="ARBA" id="ARBA00006537"/>
    </source>
</evidence>
<keyword evidence="11" id="KW-0175">Coiled coil</keyword>
<evidence type="ECO:0000256" key="19">
    <source>
        <dbReference type="SAM" id="Phobius"/>
    </source>
</evidence>
<dbReference type="PANTHER" id="PTHR20917:SF0">
    <property type="entry name" value="CALCIUM LOAD-ACTIVATED CALCIUM CHANNEL"/>
    <property type="match status" value="1"/>
</dbReference>
<reference evidence="20" key="3">
    <citation type="submission" date="2025-09" db="UniProtKB">
        <authorList>
            <consortium name="Ensembl"/>
        </authorList>
    </citation>
    <scope>IDENTIFICATION</scope>
    <source>
        <strain evidence="20">Thorbecke</strain>
    </source>
</reference>
<evidence type="ECO:0000256" key="3">
    <source>
        <dbReference type="ARBA" id="ARBA00014950"/>
    </source>
</evidence>
<dbReference type="GO" id="GO:0005789">
    <property type="term" value="C:endoplasmic reticulum membrane"/>
    <property type="evidence" value="ECO:0007669"/>
    <property type="project" value="UniProtKB-SubCell"/>
</dbReference>
<sequence length="249" mass="28468">CPRKRQRTRRRKGMRDRHLVGGGRGRKRASIIFFFKIYLLSESEGRSCEMSTTFVDTLLIVSPPCARLFSLRALTCVLVYRTDKYKRLKAEAEKQREEEGNDDRVSWLTTKKKKIERQEKKRKTNKRSIARMKSMFAMGFCFPALMGTFNSIFSGRVVAKLSDPFSFTQGRPHRHLLGGDTMFLSVLCSVPVQQTIHKILKLAPSQAPATSRQVGFLALHLLLGSSPEVKQNPLIPVVFRYARQTGICR</sequence>
<evidence type="ECO:0000256" key="12">
    <source>
        <dbReference type="ARBA" id="ARBA00023065"/>
    </source>
</evidence>
<evidence type="ECO:0000256" key="4">
    <source>
        <dbReference type="ARBA" id="ARBA00022448"/>
    </source>
</evidence>
<keyword evidence="21" id="KW-1185">Reference proteome</keyword>
<feature type="region of interest" description="Disordered" evidence="18">
    <location>
        <begin position="1"/>
        <end position="22"/>
    </location>
</feature>
<dbReference type="InterPro" id="IPR002809">
    <property type="entry name" value="EMC3/TMCO1"/>
</dbReference>
<evidence type="ECO:0000256" key="16">
    <source>
        <dbReference type="ARBA" id="ARBA00034904"/>
    </source>
</evidence>
<keyword evidence="6" id="KW-0107">Calcium channel</keyword>
<feature type="transmembrane region" description="Helical" evidence="19">
    <location>
        <begin position="135"/>
        <end position="153"/>
    </location>
</feature>
<proteinExistence type="inferred from homology"/>
<keyword evidence="5" id="KW-0109">Calcium transport</keyword>
<accession>A0A5F9DTN0</accession>
<dbReference type="Pfam" id="PF01956">
    <property type="entry name" value="EMC3_TMCO1"/>
    <property type="match status" value="1"/>
</dbReference>
<organism evidence="20 21">
    <name type="scientific">Oryctolagus cuniculus</name>
    <name type="common">Rabbit</name>
    <dbReference type="NCBI Taxonomy" id="9986"/>
    <lineage>
        <taxon>Eukaryota</taxon>
        <taxon>Metazoa</taxon>
        <taxon>Chordata</taxon>
        <taxon>Craniata</taxon>
        <taxon>Vertebrata</taxon>
        <taxon>Euteleostomi</taxon>
        <taxon>Mammalia</taxon>
        <taxon>Eutheria</taxon>
        <taxon>Euarchontoglires</taxon>
        <taxon>Glires</taxon>
        <taxon>Lagomorpha</taxon>
        <taxon>Leporidae</taxon>
        <taxon>Oryctolagus</taxon>
    </lineage>
</organism>
<comment type="similarity">
    <text evidence="2">Belongs to the TMCO1 family.</text>
</comment>
<dbReference type="GO" id="GO:0032469">
    <property type="term" value="P:endoplasmic reticulum calcium ion homeostasis"/>
    <property type="evidence" value="ECO:0007669"/>
    <property type="project" value="InterPro"/>
</dbReference>
<evidence type="ECO:0000256" key="13">
    <source>
        <dbReference type="ARBA" id="ARBA00023136"/>
    </source>
</evidence>
<keyword evidence="14" id="KW-0407">Ion channel</keyword>
<keyword evidence="10 19" id="KW-1133">Transmembrane helix</keyword>
<reference evidence="20 21" key="1">
    <citation type="journal article" date="2011" name="Nature">
        <title>A high-resolution map of human evolutionary constraint using 29 mammals.</title>
        <authorList>
            <person name="Lindblad-Toh K."/>
            <person name="Garber M."/>
            <person name="Zuk O."/>
            <person name="Lin M.F."/>
            <person name="Parker B.J."/>
            <person name="Washietl S."/>
            <person name="Kheradpour P."/>
            <person name="Ernst J."/>
            <person name="Jordan G."/>
            <person name="Mauceli E."/>
            <person name="Ward L.D."/>
            <person name="Lowe C.B."/>
            <person name="Holloway A.K."/>
            <person name="Clamp M."/>
            <person name="Gnerre S."/>
            <person name="Alfoldi J."/>
            <person name="Beal K."/>
            <person name="Chang J."/>
            <person name="Clawson H."/>
            <person name="Cuff J."/>
            <person name="Di Palma F."/>
            <person name="Fitzgerald S."/>
            <person name="Flicek P."/>
            <person name="Guttman M."/>
            <person name="Hubisz M.J."/>
            <person name="Jaffe D.B."/>
            <person name="Jungreis I."/>
            <person name="Kent W.J."/>
            <person name="Kostka D."/>
            <person name="Lara M."/>
            <person name="Martins A.L."/>
            <person name="Massingham T."/>
            <person name="Moltke I."/>
            <person name="Raney B.J."/>
            <person name="Rasmussen M.D."/>
            <person name="Robinson J."/>
            <person name="Stark A."/>
            <person name="Vilella A.J."/>
            <person name="Wen J."/>
            <person name="Xie X."/>
            <person name="Zody M.C."/>
            <person name="Baldwin J."/>
            <person name="Bloom T."/>
            <person name="Chin C.W."/>
            <person name="Heiman D."/>
            <person name="Nicol R."/>
            <person name="Nusbaum C."/>
            <person name="Young S."/>
            <person name="Wilkinson J."/>
            <person name="Worley K.C."/>
            <person name="Kovar C.L."/>
            <person name="Muzny D.M."/>
            <person name="Gibbs R.A."/>
            <person name="Cree A."/>
            <person name="Dihn H.H."/>
            <person name="Fowler G."/>
            <person name="Jhangiani S."/>
            <person name="Joshi V."/>
            <person name="Lee S."/>
            <person name="Lewis L.R."/>
            <person name="Nazareth L.V."/>
            <person name="Okwuonu G."/>
            <person name="Santibanez J."/>
            <person name="Warren W.C."/>
            <person name="Mardis E.R."/>
            <person name="Weinstock G.M."/>
            <person name="Wilson R.K."/>
            <person name="Delehaunty K."/>
            <person name="Dooling D."/>
            <person name="Fronik C."/>
            <person name="Fulton L."/>
            <person name="Fulton B."/>
            <person name="Graves T."/>
            <person name="Minx P."/>
            <person name="Sodergren E."/>
            <person name="Birney E."/>
            <person name="Margulies E.H."/>
            <person name="Herrero J."/>
            <person name="Green E.D."/>
            <person name="Haussler D."/>
            <person name="Siepel A."/>
            <person name="Goldman N."/>
            <person name="Pollard K.S."/>
            <person name="Pedersen J.S."/>
            <person name="Lander E.S."/>
            <person name="Kellis M."/>
        </authorList>
    </citation>
    <scope>NUCLEOTIDE SEQUENCE [LARGE SCALE GENOMIC DNA]</scope>
    <source>
        <strain evidence="21">Thorbecke</strain>
    </source>
</reference>
<dbReference type="STRING" id="9986.ENSOCUP00000048888"/>
<evidence type="ECO:0000256" key="18">
    <source>
        <dbReference type="SAM" id="MobiDB-lite"/>
    </source>
</evidence>
<evidence type="ECO:0000256" key="11">
    <source>
        <dbReference type="ARBA" id="ARBA00023054"/>
    </source>
</evidence>
<dbReference type="InterPro" id="IPR008559">
    <property type="entry name" value="TMCO1"/>
</dbReference>
<feature type="compositionally biased region" description="Basic residues" evidence="18">
    <location>
        <begin position="1"/>
        <end position="15"/>
    </location>
</feature>
<evidence type="ECO:0000313" key="20">
    <source>
        <dbReference type="Ensembl" id="ENSOCUP00000048888.1"/>
    </source>
</evidence>
<evidence type="ECO:0000256" key="17">
    <source>
        <dbReference type="ARBA" id="ARBA00045546"/>
    </source>
</evidence>
<name>A0A5F9DTN0_RABIT</name>
<keyword evidence="7 19" id="KW-0812">Transmembrane</keyword>
<evidence type="ECO:0000256" key="5">
    <source>
        <dbReference type="ARBA" id="ARBA00022568"/>
    </source>
</evidence>
<keyword evidence="12" id="KW-0406">Ion transport</keyword>
<dbReference type="Proteomes" id="UP000001811">
    <property type="component" value="Unplaced"/>
</dbReference>
<protein>
    <recommendedName>
        <fullName evidence="3">Calcium load-activated calcium channel</fullName>
    </recommendedName>
    <alternativeName>
        <fullName evidence="16">GEL complex subunit TMCO1</fullName>
    </alternativeName>
    <alternativeName>
        <fullName evidence="15">Transmembrane and coiled-coil domain-containing protein 1</fullName>
    </alternativeName>
</protein>
<evidence type="ECO:0000256" key="14">
    <source>
        <dbReference type="ARBA" id="ARBA00023303"/>
    </source>
</evidence>
<comment type="function">
    <text evidence="17">Endoplasmic reticulum (ER) calcium-selective channel preventing intracellular Ca2(+) stores from overfilling and maintaining calcium homeostasis in the ER. In response to endoplasmic reticulum (ER) Ca2(+) overloading, assembles into a homotetramer, forming a functional calcium-selective channel facilitating Ca2(+) release. Mediates ER Ca2(+) homeostasis in osteoblasts and plays a key role in bone formation, via the CaMKII-HDAC4-RUNX2 signaling axis. Component of the multi-pass translocon (MPT) complex that mediates insertion of multi-pass membrane proteins into the lipid bilayer of membranes. The MPT complex takes over after the SEC61 complex: following membrane insertion of the first few transmembrane segments of proteins by the SEC61 complex, the MPT complex occludes the lateral gate of the SEC61 complex to promote insertion of subsequent transmembrane regions. Within the MPT complex, the GEL subcomplex may mediate insertion of transmembrane regions into the membrane.</text>
</comment>
<evidence type="ECO:0000256" key="9">
    <source>
        <dbReference type="ARBA" id="ARBA00022837"/>
    </source>
</evidence>
<dbReference type="GeneTree" id="ENSGT00390000002659"/>
<evidence type="ECO:0000256" key="7">
    <source>
        <dbReference type="ARBA" id="ARBA00022692"/>
    </source>
</evidence>
<keyword evidence="8" id="KW-0256">Endoplasmic reticulum</keyword>
<dbReference type="PANTHER" id="PTHR20917">
    <property type="entry name" value="PNAS-RELATED"/>
    <property type="match status" value="1"/>
</dbReference>
<reference evidence="20" key="2">
    <citation type="submission" date="2025-08" db="UniProtKB">
        <authorList>
            <consortium name="Ensembl"/>
        </authorList>
    </citation>
    <scope>IDENTIFICATION</scope>
    <source>
        <strain evidence="20">Thorbecke</strain>
    </source>
</reference>
<dbReference type="Ensembl" id="ENSOCUT00000035399.1">
    <property type="protein sequence ID" value="ENSOCUP00000048888.1"/>
    <property type="gene ID" value="ENSOCUG00000038278.1"/>
</dbReference>
<evidence type="ECO:0000256" key="8">
    <source>
        <dbReference type="ARBA" id="ARBA00022824"/>
    </source>
</evidence>
<dbReference type="InParanoid" id="A0A5F9DTN0"/>
<dbReference type="Bgee" id="ENSOCUG00000038278">
    <property type="expression patterns" value="Expressed in skeletal muscle tissue and 1 other cell type or tissue"/>
</dbReference>
<evidence type="ECO:0000313" key="21">
    <source>
        <dbReference type="Proteomes" id="UP000001811"/>
    </source>
</evidence>
<keyword evidence="13 19" id="KW-0472">Membrane</keyword>
<dbReference type="GO" id="GO:0005262">
    <property type="term" value="F:calcium channel activity"/>
    <property type="evidence" value="ECO:0007669"/>
    <property type="project" value="UniProtKB-KW"/>
</dbReference>
<evidence type="ECO:0000256" key="6">
    <source>
        <dbReference type="ARBA" id="ARBA00022673"/>
    </source>
</evidence>